<dbReference type="Proteomes" id="UP000193642">
    <property type="component" value="Unassembled WGS sequence"/>
</dbReference>
<dbReference type="Gene3D" id="3.30.70.270">
    <property type="match status" value="1"/>
</dbReference>
<dbReference type="PANTHER" id="PTHR33064:SF37">
    <property type="entry name" value="RIBONUCLEASE H"/>
    <property type="match status" value="1"/>
</dbReference>
<dbReference type="PANTHER" id="PTHR33064">
    <property type="entry name" value="POL PROTEIN"/>
    <property type="match status" value="1"/>
</dbReference>
<feature type="non-terminal residue" evidence="1">
    <location>
        <position position="1"/>
    </location>
</feature>
<dbReference type="STRING" id="329046.A0A1Y1ZG85"/>
<dbReference type="InterPro" id="IPR051320">
    <property type="entry name" value="Viral_Replic_Matur_Polypro"/>
</dbReference>
<dbReference type="AlphaFoldDB" id="A0A1Y1ZG85"/>
<dbReference type="EMBL" id="MCGO01000423">
    <property type="protein sequence ID" value="ORY09266.1"/>
    <property type="molecule type" value="Genomic_DNA"/>
</dbReference>
<dbReference type="SUPFAM" id="SSF56672">
    <property type="entry name" value="DNA/RNA polymerases"/>
    <property type="match status" value="1"/>
</dbReference>
<dbReference type="InterPro" id="IPR043502">
    <property type="entry name" value="DNA/RNA_pol_sf"/>
</dbReference>
<gene>
    <name evidence="1" type="ORF">BCR33DRAFT_674704</name>
</gene>
<name>A0A1Y1ZG85_9FUNG</name>
<reference evidence="1 2" key="1">
    <citation type="submission" date="2016-07" db="EMBL/GenBank/DDBJ databases">
        <title>Pervasive Adenine N6-methylation of Active Genes in Fungi.</title>
        <authorList>
            <consortium name="DOE Joint Genome Institute"/>
            <person name="Mondo S.J."/>
            <person name="Dannebaum R.O."/>
            <person name="Kuo R.C."/>
            <person name="Labutti K."/>
            <person name="Haridas S."/>
            <person name="Kuo A."/>
            <person name="Salamov A."/>
            <person name="Ahrendt S.R."/>
            <person name="Lipzen A."/>
            <person name="Sullivan W."/>
            <person name="Andreopoulos W.B."/>
            <person name="Clum A."/>
            <person name="Lindquist E."/>
            <person name="Daum C."/>
            <person name="Ramamoorthy G.K."/>
            <person name="Gryganskyi A."/>
            <person name="Culley D."/>
            <person name="Magnuson J.K."/>
            <person name="James T.Y."/>
            <person name="O'Malley M.A."/>
            <person name="Stajich J.E."/>
            <person name="Spatafora J.W."/>
            <person name="Visel A."/>
            <person name="Grigoriev I.V."/>
        </authorList>
    </citation>
    <scope>NUCLEOTIDE SEQUENCE [LARGE SCALE GENOMIC DNA]</scope>
    <source>
        <strain evidence="1 2">JEL800</strain>
    </source>
</reference>
<sequence length="150" mass="17378">IVGHLVNAEGRQPGRKKAKKLAEWGALSTVPEVRAFIGLATFFRRYIPDFAMRADILYKMLRRKLTSRNTGLRFKLPRTTLPRHFPVDLFYDLFGMGLVRDNYSLQWMVLRWVGLRGSDRTTSLAAGMQFVLYQDASMTRRPVMININVR</sequence>
<dbReference type="OrthoDB" id="5593162at2759"/>
<protein>
    <submittedName>
        <fullName evidence="1">Uncharacterized protein</fullName>
    </submittedName>
</protein>
<comment type="caution">
    <text evidence="1">The sequence shown here is derived from an EMBL/GenBank/DDBJ whole genome shotgun (WGS) entry which is preliminary data.</text>
</comment>
<accession>A0A1Y1ZG85</accession>
<evidence type="ECO:0000313" key="1">
    <source>
        <dbReference type="EMBL" id="ORY09266.1"/>
    </source>
</evidence>
<dbReference type="InterPro" id="IPR043128">
    <property type="entry name" value="Rev_trsase/Diguanyl_cyclase"/>
</dbReference>
<proteinExistence type="predicted"/>
<organism evidence="1 2">
    <name type="scientific">Rhizoclosmatium globosum</name>
    <dbReference type="NCBI Taxonomy" id="329046"/>
    <lineage>
        <taxon>Eukaryota</taxon>
        <taxon>Fungi</taxon>
        <taxon>Fungi incertae sedis</taxon>
        <taxon>Chytridiomycota</taxon>
        <taxon>Chytridiomycota incertae sedis</taxon>
        <taxon>Chytridiomycetes</taxon>
        <taxon>Chytridiales</taxon>
        <taxon>Chytriomycetaceae</taxon>
        <taxon>Rhizoclosmatium</taxon>
    </lineage>
</organism>
<keyword evidence="2" id="KW-1185">Reference proteome</keyword>
<evidence type="ECO:0000313" key="2">
    <source>
        <dbReference type="Proteomes" id="UP000193642"/>
    </source>
</evidence>